<proteinExistence type="predicted"/>
<sequence>MTIAVAASAVTAGSAALPDLAVSTQPVSLSALIIQGSSTNQGGDGIAEFYGGRFTENLAEDIRTINFLTGPYGILRELRVERGGDPDVVLSSGWGAANASLLLAHLSATGDPLLTDSTWVLDNNVANPNGGFGTRYPLFALIGVNPLPTGTPALPDGPTVISTATEYDINSNAPKYILNPVADLNSLATYLSGRLGQGSLTLPVRDDGSPGCDAPCATTLNDDGSTAVAFTADGRSMRATVRKVNGVTYVGYHTDELPLLAPLRGVGGDTGKKLADAL</sequence>
<gene>
    <name evidence="2" type="ORF">CQY22_001000</name>
</gene>
<organism evidence="2 3">
    <name type="scientific">Mycolicibacterium brumae</name>
    <dbReference type="NCBI Taxonomy" id="85968"/>
    <lineage>
        <taxon>Bacteria</taxon>
        <taxon>Bacillati</taxon>
        <taxon>Actinomycetota</taxon>
        <taxon>Actinomycetes</taxon>
        <taxon>Mycobacteriales</taxon>
        <taxon>Mycobacteriaceae</taxon>
        <taxon>Mycolicibacterium</taxon>
    </lineage>
</organism>
<feature type="domain" description="PE-PPE" evidence="1">
    <location>
        <begin position="83"/>
        <end position="190"/>
    </location>
</feature>
<reference evidence="2 3" key="1">
    <citation type="journal article" date="2017" name="Infect. Genet. Evol.">
        <title>The new phylogeny of the genus Mycobacterium: The old and the news.</title>
        <authorList>
            <person name="Tortoli E."/>
            <person name="Fedrizzi T."/>
            <person name="Meehan C.J."/>
            <person name="Trovato A."/>
            <person name="Grottola A."/>
            <person name="Giacobazzi E."/>
            <person name="Serpini G.F."/>
            <person name="Tagliazucchi S."/>
            <person name="Fabio A."/>
            <person name="Bettua C."/>
            <person name="Bertorelli R."/>
            <person name="Frascaro F."/>
            <person name="De Sanctis V."/>
            <person name="Pecorari M."/>
            <person name="Jousson O."/>
            <person name="Segata N."/>
            <person name="Cirillo D.M."/>
        </authorList>
    </citation>
    <scope>NUCLEOTIDE SEQUENCE [LARGE SCALE GENOMIC DNA]</scope>
    <source>
        <strain evidence="2 3">CIP1034565</strain>
    </source>
</reference>
<evidence type="ECO:0000259" key="1">
    <source>
        <dbReference type="Pfam" id="PF08237"/>
    </source>
</evidence>
<dbReference type="EMBL" id="PDCN02000001">
    <property type="protein sequence ID" value="PIB77562.1"/>
    <property type="molecule type" value="Genomic_DNA"/>
</dbReference>
<evidence type="ECO:0000313" key="2">
    <source>
        <dbReference type="EMBL" id="PIB77562.1"/>
    </source>
</evidence>
<comment type="caution">
    <text evidence="2">The sequence shown here is derived from an EMBL/GenBank/DDBJ whole genome shotgun (WGS) entry which is preliminary data.</text>
</comment>
<dbReference type="AlphaFoldDB" id="A0A2G5PGX4"/>
<keyword evidence="3" id="KW-1185">Reference proteome</keyword>
<dbReference type="Proteomes" id="UP000230551">
    <property type="component" value="Unassembled WGS sequence"/>
</dbReference>
<evidence type="ECO:0000313" key="3">
    <source>
        <dbReference type="Proteomes" id="UP000230551"/>
    </source>
</evidence>
<dbReference type="Pfam" id="PF08237">
    <property type="entry name" value="PE-PPE"/>
    <property type="match status" value="1"/>
</dbReference>
<name>A0A2G5PGX4_9MYCO</name>
<dbReference type="STRING" id="85968.GCA_900073015_01648"/>
<accession>A0A2G5PGX4</accession>
<protein>
    <recommendedName>
        <fullName evidence="1">PE-PPE domain-containing protein</fullName>
    </recommendedName>
</protein>
<dbReference type="InterPro" id="IPR013228">
    <property type="entry name" value="PE-PPE_C"/>
</dbReference>